<protein>
    <recommendedName>
        <fullName evidence="1">F-box domain-containing protein</fullName>
    </recommendedName>
</protein>
<sequence length="169" mass="19338">MSLEELPVELLQAILKELCPRDLAVLSSISRPIYPVTMRELYTSITLKKREQSRLLAKSLKHRPAKASFVKYLLKSRRADSDAIKVLPDIVKHLDQLKHFEITADETSDTTYGLATDRRPRRFYCRQTPQLAGAPSFAKGPLRRQGPNTRIDEARGICWPKLVLQPTDR</sequence>
<feature type="domain" description="F-box" evidence="1">
    <location>
        <begin position="1"/>
        <end position="45"/>
    </location>
</feature>
<accession>A0A9P6A432</accession>
<dbReference type="Proteomes" id="UP000807025">
    <property type="component" value="Unassembled WGS sequence"/>
</dbReference>
<dbReference type="PROSITE" id="PS50181">
    <property type="entry name" value="FBOX"/>
    <property type="match status" value="1"/>
</dbReference>
<reference evidence="2" key="1">
    <citation type="submission" date="2020-11" db="EMBL/GenBank/DDBJ databases">
        <authorList>
            <consortium name="DOE Joint Genome Institute"/>
            <person name="Ahrendt S."/>
            <person name="Riley R."/>
            <person name="Andreopoulos W."/>
            <person name="Labutti K."/>
            <person name="Pangilinan J."/>
            <person name="Ruiz-Duenas F.J."/>
            <person name="Barrasa J.M."/>
            <person name="Sanchez-Garcia M."/>
            <person name="Camarero S."/>
            <person name="Miyauchi S."/>
            <person name="Serrano A."/>
            <person name="Linde D."/>
            <person name="Babiker R."/>
            <person name="Drula E."/>
            <person name="Ayuso-Fernandez I."/>
            <person name="Pacheco R."/>
            <person name="Padilla G."/>
            <person name="Ferreira P."/>
            <person name="Barriuso J."/>
            <person name="Kellner H."/>
            <person name="Castanera R."/>
            <person name="Alfaro M."/>
            <person name="Ramirez L."/>
            <person name="Pisabarro A.G."/>
            <person name="Kuo A."/>
            <person name="Tritt A."/>
            <person name="Lipzen A."/>
            <person name="He G."/>
            <person name="Yan M."/>
            <person name="Ng V."/>
            <person name="Cullen D."/>
            <person name="Martin F."/>
            <person name="Rosso M.-N."/>
            <person name="Henrissat B."/>
            <person name="Hibbett D."/>
            <person name="Martinez A.T."/>
            <person name="Grigoriev I.V."/>
        </authorList>
    </citation>
    <scope>NUCLEOTIDE SEQUENCE</scope>
    <source>
        <strain evidence="2">ATCC 90797</strain>
    </source>
</reference>
<proteinExistence type="predicted"/>
<dbReference type="OrthoDB" id="3190489at2759"/>
<dbReference type="AlphaFoldDB" id="A0A9P6A432"/>
<name>A0A9P6A432_PLEER</name>
<organism evidence="2 3">
    <name type="scientific">Pleurotus eryngii</name>
    <name type="common">Boletus of the steppes</name>
    <dbReference type="NCBI Taxonomy" id="5323"/>
    <lineage>
        <taxon>Eukaryota</taxon>
        <taxon>Fungi</taxon>
        <taxon>Dikarya</taxon>
        <taxon>Basidiomycota</taxon>
        <taxon>Agaricomycotina</taxon>
        <taxon>Agaricomycetes</taxon>
        <taxon>Agaricomycetidae</taxon>
        <taxon>Agaricales</taxon>
        <taxon>Pleurotineae</taxon>
        <taxon>Pleurotaceae</taxon>
        <taxon>Pleurotus</taxon>
    </lineage>
</organism>
<evidence type="ECO:0000313" key="3">
    <source>
        <dbReference type="Proteomes" id="UP000807025"/>
    </source>
</evidence>
<comment type="caution">
    <text evidence="2">The sequence shown here is derived from an EMBL/GenBank/DDBJ whole genome shotgun (WGS) entry which is preliminary data.</text>
</comment>
<evidence type="ECO:0000259" key="1">
    <source>
        <dbReference type="PROSITE" id="PS50181"/>
    </source>
</evidence>
<dbReference type="InterPro" id="IPR001810">
    <property type="entry name" value="F-box_dom"/>
</dbReference>
<evidence type="ECO:0000313" key="2">
    <source>
        <dbReference type="EMBL" id="KAF9499234.1"/>
    </source>
</evidence>
<gene>
    <name evidence="2" type="ORF">BDN71DRAFT_1442284</name>
</gene>
<keyword evidence="3" id="KW-1185">Reference proteome</keyword>
<dbReference type="EMBL" id="MU154533">
    <property type="protein sequence ID" value="KAF9499234.1"/>
    <property type="molecule type" value="Genomic_DNA"/>
</dbReference>